<dbReference type="Gene3D" id="2.60.120.260">
    <property type="entry name" value="Galactose-binding domain-like"/>
    <property type="match status" value="1"/>
</dbReference>
<evidence type="ECO:0000313" key="5">
    <source>
        <dbReference type="Proteomes" id="UP000188181"/>
    </source>
</evidence>
<dbReference type="RefSeq" id="WP_146684292.1">
    <property type="nucleotide sequence ID" value="NZ_CP019646.1"/>
</dbReference>
<gene>
    <name evidence="4" type="primary">atsA_33</name>
    <name evidence="4" type="ORF">SMSP2_02442</name>
</gene>
<evidence type="ECO:0000256" key="1">
    <source>
        <dbReference type="ARBA" id="ARBA00008779"/>
    </source>
</evidence>
<evidence type="ECO:0000259" key="3">
    <source>
        <dbReference type="Pfam" id="PF00884"/>
    </source>
</evidence>
<dbReference type="OrthoDB" id="9777768at2"/>
<dbReference type="Gene3D" id="3.40.720.10">
    <property type="entry name" value="Alkaline Phosphatase, subunit A"/>
    <property type="match status" value="1"/>
</dbReference>
<dbReference type="InterPro" id="IPR000917">
    <property type="entry name" value="Sulfatase_N"/>
</dbReference>
<protein>
    <submittedName>
        <fullName evidence="4">Arylsulfatase</fullName>
        <ecNumber evidence="4">3.1.6.1</ecNumber>
    </submittedName>
</protein>
<dbReference type="EC" id="3.1.6.1" evidence="4"/>
<dbReference type="EMBL" id="CP019646">
    <property type="protein sequence ID" value="AQQ72062.1"/>
    <property type="molecule type" value="Genomic_DNA"/>
</dbReference>
<comment type="similarity">
    <text evidence="1">Belongs to the sulfatase family.</text>
</comment>
<evidence type="ECO:0000256" key="2">
    <source>
        <dbReference type="PIRSR" id="PIRSR600917-52"/>
    </source>
</evidence>
<keyword evidence="5" id="KW-1185">Reference proteome</keyword>
<dbReference type="SUPFAM" id="SSF53649">
    <property type="entry name" value="Alkaline phosphatase-like"/>
    <property type="match status" value="1"/>
</dbReference>
<dbReference type="InterPro" id="IPR017850">
    <property type="entry name" value="Alkaline_phosphatase_core_sf"/>
</dbReference>
<dbReference type="STRING" id="1851148.SMSP2_02442"/>
<dbReference type="PANTHER" id="PTHR42693">
    <property type="entry name" value="ARYLSULFATASE FAMILY MEMBER"/>
    <property type="match status" value="1"/>
</dbReference>
<dbReference type="GO" id="GO:0004065">
    <property type="term" value="F:arylsulfatase activity"/>
    <property type="evidence" value="ECO:0007669"/>
    <property type="project" value="UniProtKB-EC"/>
</dbReference>
<feature type="modified residue" description="3-oxoalanine (Ser)" evidence="2">
    <location>
        <position position="261"/>
    </location>
</feature>
<name>A0A1Q2MIH5_9BACT</name>
<accession>A0A1Q2MIH5</accession>
<dbReference type="PANTHER" id="PTHR42693:SF33">
    <property type="entry name" value="ARYLSULFATASE"/>
    <property type="match status" value="1"/>
</dbReference>
<organism evidence="4 5">
    <name type="scientific">Limihaloglobus sulfuriphilus</name>
    <dbReference type="NCBI Taxonomy" id="1851148"/>
    <lineage>
        <taxon>Bacteria</taxon>
        <taxon>Pseudomonadati</taxon>
        <taxon>Planctomycetota</taxon>
        <taxon>Phycisphaerae</taxon>
        <taxon>Sedimentisphaerales</taxon>
        <taxon>Sedimentisphaeraceae</taxon>
        <taxon>Limihaloglobus</taxon>
    </lineage>
</organism>
<evidence type="ECO:0000313" key="4">
    <source>
        <dbReference type="EMBL" id="AQQ72062.1"/>
    </source>
</evidence>
<keyword evidence="4" id="KW-0378">Hydrolase</keyword>
<sequence>MAGIDESVKVENLVMKIKKINTCLAFLILFVSSSLTAEMLTNGSFEDGFTDWRKFAVGGAQATFEIVTDSYDGENAASMHVTYITNPLAQDFAIDRSPKDPGTGKLDFTGKDRLEITFAAKKMLDNGSKIQLTVSEFDADKNWTGTNTNYSFEVPFDANYHLFTVEYNRISSNSVYVNIGFRIIENGLKCTGKYYLDAVSVKEVSTQPVDRRPNIIQIVADDMGWGDTGFFGHNLINTPNIDQLAHSGISFTNFYSSATASSPARVGLMTGQYPAKFRIHETFSDEAANANYGMPDFLTTSVPTVTSLFKSAGYKTGHFGQWYLGQTDNAPAPTAYGIDTYRCKGGFNPIGGKSSWVRDDWQALRENDPNWNDDTFQPYSSELIIDEAINFIEQNKDDFFYLNIWLSDPGAPLNPTLSQLAQYDNLMPVGSTGKNHKGAMKVYYSVVSNMDAQIGRLMNRLTQLGIDGCTLVAFLSDNGPEYICAYNKSSYSSVGSTGPFRGRKSSLYEGGIRTPLIMRWPGHIPAGNVDNTTIFSGLDWLATACKIAEIDVAEEIAQQLDGEDVSAAVLGTPILSREPLMWEIRTPVKGKFIDYSPAMAIRLGQWKLLMNQDGSRVALYDIVEDPAETKNLAEENPDIVETLTDALESWADDNPWTTAPKEGTGAGVEVYPWPKNSYISDITGVEGQRDGKVDLSDLQLLFEQWGDCNDPMLEDCNNPFLEVEGQ</sequence>
<comment type="PTM">
    <text evidence="2">The conversion to 3-oxoalanine (also known as C-formylglycine, FGly), of a serine or cysteine residue in prokaryotes and of a cysteine residue in eukaryotes, is critical for catalytic activity.</text>
</comment>
<dbReference type="AlphaFoldDB" id="A0A1Q2MIH5"/>
<dbReference type="InterPro" id="IPR050738">
    <property type="entry name" value="Sulfatase"/>
</dbReference>
<reference evidence="5" key="1">
    <citation type="submission" date="2017-02" db="EMBL/GenBank/DDBJ databases">
        <title>Comparative genomics and description of representatives of a novel lineage of planctomycetes thriving in anoxic sediments.</title>
        <authorList>
            <person name="Spring S."/>
            <person name="Bunk B."/>
            <person name="Sproer C."/>
        </authorList>
    </citation>
    <scope>NUCLEOTIDE SEQUENCE [LARGE SCALE GENOMIC DNA]</scope>
    <source>
        <strain evidence="5">SM-Chi-D1</strain>
    </source>
</reference>
<proteinExistence type="inferred from homology"/>
<feature type="domain" description="Sulfatase N-terminal" evidence="3">
    <location>
        <begin position="213"/>
        <end position="548"/>
    </location>
</feature>
<dbReference type="Gene3D" id="3.30.1120.10">
    <property type="match status" value="1"/>
</dbReference>
<dbReference type="Proteomes" id="UP000188181">
    <property type="component" value="Chromosome"/>
</dbReference>
<dbReference type="Pfam" id="PF00884">
    <property type="entry name" value="Sulfatase"/>
    <property type="match status" value="1"/>
</dbReference>
<dbReference type="KEGG" id="pbas:SMSP2_02442"/>